<gene>
    <name evidence="12" type="ORF">LMG21510_05014</name>
</gene>
<evidence type="ECO:0000256" key="3">
    <source>
        <dbReference type="ARBA" id="ARBA00006865"/>
    </source>
</evidence>
<dbReference type="PROSITE" id="PS51762">
    <property type="entry name" value="GH16_2"/>
    <property type="match status" value="1"/>
</dbReference>
<keyword evidence="13" id="KW-1185">Reference proteome</keyword>
<comment type="caution">
    <text evidence="12">The sequence shown here is derived from an EMBL/GenBank/DDBJ whole genome shotgun (WGS) entry which is preliminary data.</text>
</comment>
<evidence type="ECO:0000313" key="13">
    <source>
        <dbReference type="Proteomes" id="UP000721236"/>
    </source>
</evidence>
<dbReference type="PANTHER" id="PTHR31062">
    <property type="entry name" value="XYLOGLUCAN ENDOTRANSGLUCOSYLASE/HYDROLASE PROTEIN 8-RELATED"/>
    <property type="match status" value="1"/>
</dbReference>
<dbReference type="Proteomes" id="UP000721236">
    <property type="component" value="Unassembled WGS sequence"/>
</dbReference>
<sequence length="733" mass="81994">MNLFEPLRGIRHLLHTMFLRLRVLLPKQKTYAFGPVGGAYPGRISDIYVINLDRQPQRLVAVSRELDCIVDCTGQPLSKRLIRHAACDARALPAATLAGVDIEPYYTLADQLSVDPYPQVLPDTFDLTREIRMSNAEIAVAQSHIDIWKKIASSKAPYTLVLEDDVWFEQSFGRLVDTAWQEMRESDGTDPDFDVLYLSFKEVKHGAPKVVLSRSVFRPERGLWYLSGYVLSKRGAQRLLARLPCRGPIDLWINQQFSVTDVRALRRSVIPQRVDLLSTNSYSILPVLSQIGILSDTTPGTFHQRPTETPVFAFGPRNTGLSSLAIALSMLGYRCCSDLDDLPPVEKGRLLRGQRGRVFDAYVNVAALEPHIAQLKERYPGAKFIFVGEIPKNLPLPPESVLHQRAFPEGWVELCEYLRMPPPSASYPCAAERGVRRLRPLPPAGERLARGKRLEHDVSPWVAPPSRHWHGIDVELCEPGPWSEASRVRFDDQLSELDASRWLSRDDTFPGNLALFRPGSVRVLPSGGLDLVVASASLGVRELSAGAVSSRGRFLYGRFEATLRATNVPGLVSGFFLHRDLPRQEIDVEITGNRPDQMLANVFFNPGCDGAKFDYGYRGTPFAIELGFDASEAFHTYAIEWAPDEIRWFVDDRLVHRRVLWDPTPIPDLPMTLHVNTWPTRSEELAGRLVRESLPAVAAIRRIAVDANSTDAQGDAVSDGEELGWLVDTAQEG</sequence>
<name>A0ABM8XUN0_9BURK</name>
<dbReference type="InterPro" id="IPR002654">
    <property type="entry name" value="Glyco_trans_25"/>
</dbReference>
<proteinExistence type="inferred from homology"/>
<keyword evidence="5" id="KW-0378">Hydrolase</keyword>
<evidence type="ECO:0000256" key="8">
    <source>
        <dbReference type="ARBA" id="ARBA00029722"/>
    </source>
</evidence>
<keyword evidence="7" id="KW-0326">Glycosidase</keyword>
<dbReference type="Pfam" id="PF01755">
    <property type="entry name" value="Glyco_transf_25"/>
    <property type="match status" value="1"/>
</dbReference>
<dbReference type="Gene3D" id="2.60.120.200">
    <property type="match status" value="1"/>
</dbReference>
<reference evidence="12 13" key="1">
    <citation type="submission" date="2021-08" db="EMBL/GenBank/DDBJ databases">
        <authorList>
            <person name="Peeters C."/>
        </authorList>
    </citation>
    <scope>NUCLEOTIDE SEQUENCE [LARGE SCALE GENOMIC DNA]</scope>
    <source>
        <strain evidence="12 13">LMG 21510</strain>
    </source>
</reference>
<evidence type="ECO:0000313" key="12">
    <source>
        <dbReference type="EMBL" id="CAG9184065.1"/>
    </source>
</evidence>
<dbReference type="CDD" id="cd06532">
    <property type="entry name" value="Glyco_transf_25"/>
    <property type="match status" value="1"/>
</dbReference>
<comment type="pathway">
    <text evidence="1">Bacterial outer membrane biogenesis; lipooligosaccharide biosynthesis.</text>
</comment>
<dbReference type="InterPro" id="IPR044791">
    <property type="entry name" value="Beta-glucanase/XTH"/>
</dbReference>
<evidence type="ECO:0000256" key="1">
    <source>
        <dbReference type="ARBA" id="ARBA00005068"/>
    </source>
</evidence>
<accession>A0ABM8XUN0</accession>
<comment type="similarity">
    <text evidence="3">Belongs to the glycosyl hydrolase 16 family.</text>
</comment>
<protein>
    <recommendedName>
        <fullName evidence="4">Beta-glucanase</fullName>
    </recommendedName>
    <alternativeName>
        <fullName evidence="10">1,3-1,4-beta-D-glucan 4-glucanohydrolase</fullName>
    </alternativeName>
    <alternativeName>
        <fullName evidence="9">Endo-beta-1,3-1,4 glucanase</fullName>
    </alternativeName>
    <alternativeName>
        <fullName evidence="8">Lichenase</fullName>
    </alternativeName>
</protein>
<evidence type="ECO:0000256" key="4">
    <source>
        <dbReference type="ARBA" id="ARBA00014569"/>
    </source>
</evidence>
<keyword evidence="6" id="KW-0448">Lipopolysaccharide biosynthesis</keyword>
<dbReference type="Pfam" id="PF00722">
    <property type="entry name" value="Glyco_hydro_16"/>
    <property type="match status" value="1"/>
</dbReference>
<evidence type="ECO:0000256" key="9">
    <source>
        <dbReference type="ARBA" id="ARBA00029771"/>
    </source>
</evidence>
<organism evidence="12 13">
    <name type="scientific">Cupriavidus respiraculi</name>
    <dbReference type="NCBI Taxonomy" id="195930"/>
    <lineage>
        <taxon>Bacteria</taxon>
        <taxon>Pseudomonadati</taxon>
        <taxon>Pseudomonadota</taxon>
        <taxon>Betaproteobacteria</taxon>
        <taxon>Burkholderiales</taxon>
        <taxon>Burkholderiaceae</taxon>
        <taxon>Cupriavidus</taxon>
    </lineage>
</organism>
<evidence type="ECO:0000256" key="2">
    <source>
        <dbReference type="ARBA" id="ARBA00005222"/>
    </source>
</evidence>
<evidence type="ECO:0000256" key="7">
    <source>
        <dbReference type="ARBA" id="ARBA00023295"/>
    </source>
</evidence>
<dbReference type="SUPFAM" id="SSF49899">
    <property type="entry name" value="Concanavalin A-like lectins/glucanases"/>
    <property type="match status" value="1"/>
</dbReference>
<evidence type="ECO:0000256" key="5">
    <source>
        <dbReference type="ARBA" id="ARBA00022801"/>
    </source>
</evidence>
<comment type="pathway">
    <text evidence="2">Glycan metabolism; lacto-N-neotetraose biosynthesis.</text>
</comment>
<dbReference type="PRINTS" id="PR00737">
    <property type="entry name" value="GLHYDRLASE16"/>
</dbReference>
<feature type="domain" description="GH16" evidence="11">
    <location>
        <begin position="467"/>
        <end position="733"/>
    </location>
</feature>
<evidence type="ECO:0000259" key="11">
    <source>
        <dbReference type="PROSITE" id="PS51762"/>
    </source>
</evidence>
<dbReference type="InterPro" id="IPR008264">
    <property type="entry name" value="Beta_glucanase"/>
</dbReference>
<evidence type="ECO:0000256" key="10">
    <source>
        <dbReference type="ARBA" id="ARBA00031665"/>
    </source>
</evidence>
<dbReference type="InterPro" id="IPR000757">
    <property type="entry name" value="Beta-glucanase-like"/>
</dbReference>
<evidence type="ECO:0000256" key="6">
    <source>
        <dbReference type="ARBA" id="ARBA00022985"/>
    </source>
</evidence>
<dbReference type="RefSeq" id="WP_222208846.1">
    <property type="nucleotide sequence ID" value="NZ_CAJZAH010000010.1"/>
</dbReference>
<dbReference type="InterPro" id="IPR013320">
    <property type="entry name" value="ConA-like_dom_sf"/>
</dbReference>
<dbReference type="EMBL" id="CAJZAH010000010">
    <property type="protein sequence ID" value="CAG9184065.1"/>
    <property type="molecule type" value="Genomic_DNA"/>
</dbReference>